<name>A0ABP3RBF5_9ACTN</name>
<dbReference type="PANTHER" id="PTHR36115:SF6">
    <property type="entry name" value="PROLINE-RICH ANTIGEN HOMOLOG"/>
    <property type="match status" value="1"/>
</dbReference>
<evidence type="ECO:0000256" key="3">
    <source>
        <dbReference type="ARBA" id="ARBA00022692"/>
    </source>
</evidence>
<dbReference type="InterPro" id="IPR051791">
    <property type="entry name" value="Pra-immunoreactive"/>
</dbReference>
<comment type="caution">
    <text evidence="8">The sequence shown here is derived from an EMBL/GenBank/DDBJ whole genome shotgun (WGS) entry which is preliminary data.</text>
</comment>
<evidence type="ECO:0000256" key="5">
    <source>
        <dbReference type="ARBA" id="ARBA00023136"/>
    </source>
</evidence>
<keyword evidence="2" id="KW-1003">Cell membrane</keyword>
<evidence type="ECO:0000313" key="8">
    <source>
        <dbReference type="EMBL" id="GAA0604258.1"/>
    </source>
</evidence>
<gene>
    <name evidence="8" type="ORF">GCM10009547_02520</name>
</gene>
<feature type="transmembrane region" description="Helical" evidence="6">
    <location>
        <begin position="116"/>
        <end position="136"/>
    </location>
</feature>
<keyword evidence="9" id="KW-1185">Reference proteome</keyword>
<dbReference type="PANTHER" id="PTHR36115">
    <property type="entry name" value="PROLINE-RICH ANTIGEN HOMOLOG-RELATED"/>
    <property type="match status" value="1"/>
</dbReference>
<keyword evidence="4 6" id="KW-1133">Transmembrane helix</keyword>
<sequence length="155" mass="16309">MVDRRALGGWLSGPRSVAEAAGIDLGYPGERLGLPEEGPNAVGGMTRRLGATFIDWTIAQFVVLGAMPGSTAGERAAPILIVFALINLAMVTTIGAGIGGRLLGLRVARLDGGNPMLPAVAIRTLMLALVVPALFIDRDYRGVHDRLARSIVVRR</sequence>
<organism evidence="8 9">
    <name type="scientific">Sporichthya brevicatena</name>
    <dbReference type="NCBI Taxonomy" id="171442"/>
    <lineage>
        <taxon>Bacteria</taxon>
        <taxon>Bacillati</taxon>
        <taxon>Actinomycetota</taxon>
        <taxon>Actinomycetes</taxon>
        <taxon>Sporichthyales</taxon>
        <taxon>Sporichthyaceae</taxon>
        <taxon>Sporichthya</taxon>
    </lineage>
</organism>
<dbReference type="RefSeq" id="WP_344600743.1">
    <property type="nucleotide sequence ID" value="NZ_BAAAHE010000003.1"/>
</dbReference>
<proteinExistence type="predicted"/>
<dbReference type="EMBL" id="BAAAHE010000003">
    <property type="protein sequence ID" value="GAA0604258.1"/>
    <property type="molecule type" value="Genomic_DNA"/>
</dbReference>
<comment type="subcellular location">
    <subcellularLocation>
        <location evidence="1">Cell membrane</location>
        <topology evidence="1">Multi-pass membrane protein</topology>
    </subcellularLocation>
</comment>
<dbReference type="Proteomes" id="UP001500957">
    <property type="component" value="Unassembled WGS sequence"/>
</dbReference>
<protein>
    <submittedName>
        <fullName evidence="8">RDD family protein</fullName>
    </submittedName>
</protein>
<feature type="domain" description="RDD" evidence="7">
    <location>
        <begin position="43"/>
        <end position="148"/>
    </location>
</feature>
<dbReference type="Pfam" id="PF06271">
    <property type="entry name" value="RDD"/>
    <property type="match status" value="1"/>
</dbReference>
<evidence type="ECO:0000259" key="7">
    <source>
        <dbReference type="Pfam" id="PF06271"/>
    </source>
</evidence>
<accession>A0ABP3RBF5</accession>
<feature type="transmembrane region" description="Helical" evidence="6">
    <location>
        <begin position="79"/>
        <end position="104"/>
    </location>
</feature>
<dbReference type="InterPro" id="IPR016795">
    <property type="entry name" value="UCP021697"/>
</dbReference>
<evidence type="ECO:0000256" key="4">
    <source>
        <dbReference type="ARBA" id="ARBA00022989"/>
    </source>
</evidence>
<keyword evidence="5 6" id="KW-0472">Membrane</keyword>
<dbReference type="InterPro" id="IPR010432">
    <property type="entry name" value="RDD"/>
</dbReference>
<keyword evidence="3 6" id="KW-0812">Transmembrane</keyword>
<reference evidence="9" key="1">
    <citation type="journal article" date="2019" name="Int. J. Syst. Evol. Microbiol.">
        <title>The Global Catalogue of Microorganisms (GCM) 10K type strain sequencing project: providing services to taxonomists for standard genome sequencing and annotation.</title>
        <authorList>
            <consortium name="The Broad Institute Genomics Platform"/>
            <consortium name="The Broad Institute Genome Sequencing Center for Infectious Disease"/>
            <person name="Wu L."/>
            <person name="Ma J."/>
        </authorList>
    </citation>
    <scope>NUCLEOTIDE SEQUENCE [LARGE SCALE GENOMIC DNA]</scope>
    <source>
        <strain evidence="9">JCM 10671</strain>
    </source>
</reference>
<evidence type="ECO:0000313" key="9">
    <source>
        <dbReference type="Proteomes" id="UP001500957"/>
    </source>
</evidence>
<dbReference type="PIRSF" id="PIRSF021697">
    <property type="entry name" value="UCP021697"/>
    <property type="match status" value="1"/>
</dbReference>
<evidence type="ECO:0000256" key="6">
    <source>
        <dbReference type="SAM" id="Phobius"/>
    </source>
</evidence>
<evidence type="ECO:0000256" key="1">
    <source>
        <dbReference type="ARBA" id="ARBA00004651"/>
    </source>
</evidence>
<evidence type="ECO:0000256" key="2">
    <source>
        <dbReference type="ARBA" id="ARBA00022475"/>
    </source>
</evidence>